<name>A0ABN8MD66_9CNID</name>
<protein>
    <submittedName>
        <fullName evidence="1">Uncharacterized protein</fullName>
    </submittedName>
</protein>
<keyword evidence="2" id="KW-1185">Reference proteome</keyword>
<evidence type="ECO:0000313" key="2">
    <source>
        <dbReference type="Proteomes" id="UP001159427"/>
    </source>
</evidence>
<feature type="non-terminal residue" evidence="1">
    <location>
        <position position="151"/>
    </location>
</feature>
<accession>A0ABN8MD66</accession>
<organism evidence="1 2">
    <name type="scientific">Porites evermanni</name>
    <dbReference type="NCBI Taxonomy" id="104178"/>
    <lineage>
        <taxon>Eukaryota</taxon>
        <taxon>Metazoa</taxon>
        <taxon>Cnidaria</taxon>
        <taxon>Anthozoa</taxon>
        <taxon>Hexacorallia</taxon>
        <taxon>Scleractinia</taxon>
        <taxon>Fungiina</taxon>
        <taxon>Poritidae</taxon>
        <taxon>Porites</taxon>
    </lineage>
</organism>
<proteinExistence type="predicted"/>
<comment type="caution">
    <text evidence="1">The sequence shown here is derived from an EMBL/GenBank/DDBJ whole genome shotgun (WGS) entry which is preliminary data.</text>
</comment>
<dbReference type="EMBL" id="CALNXI010000409">
    <property type="protein sequence ID" value="CAH3026525.1"/>
    <property type="molecule type" value="Genomic_DNA"/>
</dbReference>
<sequence length="151" mass="17268">SGEAEKVNNSSSLQDAEGDEEYVSLAMLKQMLSVQESVLQALFHSVVSSVTTRVEDLLKTVTEFKKKSRSRVLGIPESVDETWEIVEQEVKKAIMEKLDMEVDIERGHRVEREKKPESAKKLGQPRTIVCRLENWKQKEAVVRKVMKEKPV</sequence>
<dbReference type="Gene3D" id="3.30.70.1820">
    <property type="entry name" value="L1 transposable element, RRM domain"/>
    <property type="match status" value="1"/>
</dbReference>
<gene>
    <name evidence="1" type="ORF">PEVE_00029305</name>
</gene>
<feature type="non-terminal residue" evidence="1">
    <location>
        <position position="1"/>
    </location>
</feature>
<evidence type="ECO:0000313" key="1">
    <source>
        <dbReference type="EMBL" id="CAH3026525.1"/>
    </source>
</evidence>
<reference evidence="1 2" key="1">
    <citation type="submission" date="2022-05" db="EMBL/GenBank/DDBJ databases">
        <authorList>
            <consortium name="Genoscope - CEA"/>
            <person name="William W."/>
        </authorList>
    </citation>
    <scope>NUCLEOTIDE SEQUENCE [LARGE SCALE GENOMIC DNA]</scope>
</reference>
<dbReference type="Proteomes" id="UP001159427">
    <property type="component" value="Unassembled WGS sequence"/>
</dbReference>